<dbReference type="InterPro" id="IPR005135">
    <property type="entry name" value="Endo/exonuclease/phosphatase"/>
</dbReference>
<dbReference type="PANTHER" id="PTHR23227">
    <property type="entry name" value="BUCENTAUR RELATED"/>
    <property type="match status" value="1"/>
</dbReference>
<evidence type="ECO:0000313" key="2">
    <source>
        <dbReference type="Proteomes" id="UP000887566"/>
    </source>
</evidence>
<accession>A0A914XEM2</accession>
<reference evidence="3" key="1">
    <citation type="submission" date="2022-11" db="UniProtKB">
        <authorList>
            <consortium name="WormBaseParasite"/>
        </authorList>
    </citation>
    <scope>IDENTIFICATION</scope>
</reference>
<dbReference type="WBParaSite" id="PSAMB.scaffold7731size7202.g30562.t1">
    <property type="protein sequence ID" value="PSAMB.scaffold7731size7202.g30562.t1"/>
    <property type="gene ID" value="PSAMB.scaffold7731size7202.g30562"/>
</dbReference>
<dbReference type="InterPro" id="IPR036691">
    <property type="entry name" value="Endo/exonu/phosph_ase_sf"/>
</dbReference>
<name>A0A914XEM2_9BILA</name>
<dbReference type="Gene3D" id="3.60.10.10">
    <property type="entry name" value="Endonuclease/exonuclease/phosphatase"/>
    <property type="match status" value="1"/>
</dbReference>
<dbReference type="Pfam" id="PF03372">
    <property type="entry name" value="Exo_endo_phos"/>
    <property type="match status" value="1"/>
</dbReference>
<feature type="domain" description="Endonuclease/exonuclease/phosphatase" evidence="1">
    <location>
        <begin position="28"/>
        <end position="209"/>
    </location>
</feature>
<organism evidence="2 3">
    <name type="scientific">Plectus sambesii</name>
    <dbReference type="NCBI Taxonomy" id="2011161"/>
    <lineage>
        <taxon>Eukaryota</taxon>
        <taxon>Metazoa</taxon>
        <taxon>Ecdysozoa</taxon>
        <taxon>Nematoda</taxon>
        <taxon>Chromadorea</taxon>
        <taxon>Plectida</taxon>
        <taxon>Plectina</taxon>
        <taxon>Plectoidea</taxon>
        <taxon>Plectidae</taxon>
        <taxon>Plectus</taxon>
    </lineage>
</organism>
<keyword evidence="2" id="KW-1185">Reference proteome</keyword>
<proteinExistence type="predicted"/>
<dbReference type="SUPFAM" id="SSF56219">
    <property type="entry name" value="DNase I-like"/>
    <property type="match status" value="1"/>
</dbReference>
<protein>
    <submittedName>
        <fullName evidence="3">Endonuclease/exonuclease/phosphatase domain-containing protein</fullName>
    </submittedName>
</protein>
<dbReference type="CDD" id="cd09076">
    <property type="entry name" value="L1-EN"/>
    <property type="match status" value="1"/>
</dbReference>
<evidence type="ECO:0000259" key="1">
    <source>
        <dbReference type="Pfam" id="PF03372"/>
    </source>
</evidence>
<dbReference type="GO" id="GO:0003824">
    <property type="term" value="F:catalytic activity"/>
    <property type="evidence" value="ECO:0007669"/>
    <property type="project" value="InterPro"/>
</dbReference>
<dbReference type="Proteomes" id="UP000887566">
    <property type="component" value="Unplaced"/>
</dbReference>
<dbReference type="PANTHER" id="PTHR23227:SF67">
    <property type="entry name" value="CRANIOFACIAL DEVELOPMENT PROTEIN 2-LIKE"/>
    <property type="match status" value="1"/>
</dbReference>
<dbReference type="InterPro" id="IPR027124">
    <property type="entry name" value="Swc5/CFDP1/2"/>
</dbReference>
<sequence>MLSELRITGSGTLAINPPEIDETVALYYSGRDKPEAGVGFMVSQLATQSVVAFQPLSDRLAILSVNGPVKLHLFAVYAPTETSTDALKDAFYDQLQTALDSVPKRDVIILAGDLNAHVGADQIGWKETLGRFGHGNTNNNRLRLLSFAAANDLMIGNSIFQHPLKHRLTWRNPASKDSAILDYVLINRRFQSTLGNVRVMRGFYCGSDHYLIRARLRLRLQRAKKRPTPPAKRDWARLCDLAVRRDFQVMLSNQFEALAPSNNVNEEQEQMSTAIIECAE</sequence>
<evidence type="ECO:0000313" key="3">
    <source>
        <dbReference type="WBParaSite" id="PSAMB.scaffold7731size7202.g30562.t1"/>
    </source>
</evidence>
<dbReference type="AlphaFoldDB" id="A0A914XEM2"/>